<proteinExistence type="predicted"/>
<evidence type="ECO:0000313" key="2">
    <source>
        <dbReference type="EMBL" id="TDX50928.1"/>
    </source>
</evidence>
<organism evidence="2 3">
    <name type="scientific">Orenia marismortui</name>
    <dbReference type="NCBI Taxonomy" id="46469"/>
    <lineage>
        <taxon>Bacteria</taxon>
        <taxon>Bacillati</taxon>
        <taxon>Bacillota</taxon>
        <taxon>Clostridia</taxon>
        <taxon>Halanaerobiales</taxon>
        <taxon>Halobacteroidaceae</taxon>
        <taxon>Orenia</taxon>
    </lineage>
</organism>
<dbReference type="InterPro" id="IPR004183">
    <property type="entry name" value="Xdiol_dOase_suB"/>
</dbReference>
<dbReference type="PANTHER" id="PTHR13016">
    <property type="entry name" value="AMMECR1 HOMOLOG"/>
    <property type="match status" value="1"/>
</dbReference>
<name>A0A4R8GXL4_9FIRM</name>
<dbReference type="SUPFAM" id="SSF53213">
    <property type="entry name" value="LigB-like"/>
    <property type="match status" value="1"/>
</dbReference>
<dbReference type="InterPro" id="IPR023473">
    <property type="entry name" value="AMMECR1"/>
</dbReference>
<dbReference type="CDD" id="cd07951">
    <property type="entry name" value="ED_3B_N_AMMECR1"/>
    <property type="match status" value="1"/>
</dbReference>
<dbReference type="GO" id="GO:0016702">
    <property type="term" value="F:oxidoreductase activity, acting on single donors with incorporation of molecular oxygen, incorporation of two atoms of oxygen"/>
    <property type="evidence" value="ECO:0007669"/>
    <property type="project" value="UniProtKB-ARBA"/>
</dbReference>
<dbReference type="GO" id="GO:0008198">
    <property type="term" value="F:ferrous iron binding"/>
    <property type="evidence" value="ECO:0007669"/>
    <property type="project" value="InterPro"/>
</dbReference>
<evidence type="ECO:0000313" key="3">
    <source>
        <dbReference type="Proteomes" id="UP000295832"/>
    </source>
</evidence>
<evidence type="ECO:0000259" key="1">
    <source>
        <dbReference type="PROSITE" id="PS51112"/>
    </source>
</evidence>
<protein>
    <submittedName>
        <fullName evidence="2">Uncharacterized protein (TIGR00296 family)/AmmeMemoRadiSam system protein A/AmmeMemoRadiSam system protein B</fullName>
    </submittedName>
</protein>
<dbReference type="SUPFAM" id="SSF143447">
    <property type="entry name" value="AMMECR1-like"/>
    <property type="match status" value="1"/>
</dbReference>
<dbReference type="Pfam" id="PF02900">
    <property type="entry name" value="LigB"/>
    <property type="match status" value="1"/>
</dbReference>
<dbReference type="AlphaFoldDB" id="A0A4R8GXL4"/>
<dbReference type="Gene3D" id="3.30.700.20">
    <property type="entry name" value="Hypothetical protein ph0010, domain 1"/>
    <property type="match status" value="1"/>
</dbReference>
<dbReference type="PROSITE" id="PS51112">
    <property type="entry name" value="AMMECR1"/>
    <property type="match status" value="1"/>
</dbReference>
<dbReference type="Gene3D" id="3.40.830.10">
    <property type="entry name" value="LigB-like"/>
    <property type="match status" value="1"/>
</dbReference>
<dbReference type="EMBL" id="SOEG01000017">
    <property type="protein sequence ID" value="TDX50928.1"/>
    <property type="molecule type" value="Genomic_DNA"/>
</dbReference>
<dbReference type="STRING" id="926561.GCA_000379025_02152"/>
<accession>A0A4R8GXL4</accession>
<dbReference type="InterPro" id="IPR027485">
    <property type="entry name" value="AMMECR1_N"/>
</dbReference>
<keyword evidence="3" id="KW-1185">Reference proteome</keyword>
<dbReference type="PANTHER" id="PTHR13016:SF0">
    <property type="entry name" value="AMME SYNDROME CANDIDATE GENE 1 PROTEIN"/>
    <property type="match status" value="1"/>
</dbReference>
<dbReference type="NCBIfam" id="TIGR04336">
    <property type="entry name" value="AmmeMemoSam_B"/>
    <property type="match status" value="1"/>
</dbReference>
<gene>
    <name evidence="2" type="ORF">C7959_1175</name>
</gene>
<dbReference type="InterPro" id="IPR036071">
    <property type="entry name" value="AMMECR1_dom_sf"/>
</dbReference>
<comment type="caution">
    <text evidence="2">The sequence shown here is derived from an EMBL/GenBank/DDBJ whole genome shotgun (WGS) entry which is preliminary data.</text>
</comment>
<dbReference type="NCBIfam" id="TIGR04335">
    <property type="entry name" value="AmmeMemoSam_A"/>
    <property type="match status" value="1"/>
</dbReference>
<sequence length="469" mass="52121">MNGVVFAALSPHPPVLIPEIGTEELAYINKTKSSMQKVANQIKKIDPDMIVTISPHGPVFSDAISILSSKELIGDFKNFGRSDIKLKYELEEKFTSKLAVAANSQDIVTARIDKATARKLEVKMELDHGVLVPMYYLEKAGIHKPLVPITIGMLSYEELYTFGKIIQLVAENLDYKVAIIASGDLSHRLTSDAPGGFNPKGEVFDNKLVKNLDNMEFEKIFDLDKSLITQAGECGLRPIMIMLGALDRLDIDGGVLSYEGPFGVGYAVANYQITGKRDEEGLLDKINKKRKEKLLEVRENESEVVKLARQAVEEYIKNRNIIDPPAKIDPELADRAGVFVSIYKNGNLRGCIGTTNPTQANIAREIIKNSLSAAFEDPRFEPVNLNEIDELTYSVDILGEAEIIKNIESLNPNKYGVIVRKGERAGLLLPNLEGVDNVKKQVEIAKRKAGISKEDNDIELMRFTVTRYK</sequence>
<dbReference type="InterPro" id="IPR002733">
    <property type="entry name" value="AMMECR1_domain"/>
</dbReference>
<dbReference type="InterPro" id="IPR027623">
    <property type="entry name" value="AmmeMemoSam_A"/>
</dbReference>
<dbReference type="Proteomes" id="UP000295832">
    <property type="component" value="Unassembled WGS sequence"/>
</dbReference>
<reference evidence="2 3" key="1">
    <citation type="submission" date="2019-03" db="EMBL/GenBank/DDBJ databases">
        <title>Subsurface microbial communities from deep shales in Ohio and West Virginia, USA.</title>
        <authorList>
            <person name="Wrighton K."/>
        </authorList>
    </citation>
    <scope>NUCLEOTIDE SEQUENCE [LARGE SCALE GENOMIC DNA]</scope>
    <source>
        <strain evidence="2 3">MSL 6dP</strain>
    </source>
</reference>
<feature type="domain" description="AMMECR1" evidence="1">
    <location>
        <begin position="299"/>
        <end position="469"/>
    </location>
</feature>
<dbReference type="Gene3D" id="3.30.1490.150">
    <property type="entry name" value="Hypothetical protein ph0010, domain 2"/>
    <property type="match status" value="1"/>
</dbReference>
<dbReference type="Pfam" id="PF01871">
    <property type="entry name" value="AMMECR1"/>
    <property type="match status" value="1"/>
</dbReference>
<dbReference type="NCBIfam" id="TIGR00296">
    <property type="entry name" value="TIGR00296 family protein"/>
    <property type="match status" value="1"/>
</dbReference>
<dbReference type="RefSeq" id="WP_134117186.1">
    <property type="nucleotide sequence ID" value="NZ_SOEG01000017.1"/>
</dbReference>